<evidence type="ECO:0000313" key="1">
    <source>
        <dbReference type="EMBL" id="GJN40809.1"/>
    </source>
</evidence>
<dbReference type="Proteomes" id="UP001054889">
    <property type="component" value="Unassembled WGS sequence"/>
</dbReference>
<organism evidence="1 2">
    <name type="scientific">Eleusine coracana subsp. coracana</name>
    <dbReference type="NCBI Taxonomy" id="191504"/>
    <lineage>
        <taxon>Eukaryota</taxon>
        <taxon>Viridiplantae</taxon>
        <taxon>Streptophyta</taxon>
        <taxon>Embryophyta</taxon>
        <taxon>Tracheophyta</taxon>
        <taxon>Spermatophyta</taxon>
        <taxon>Magnoliopsida</taxon>
        <taxon>Liliopsida</taxon>
        <taxon>Poales</taxon>
        <taxon>Poaceae</taxon>
        <taxon>PACMAD clade</taxon>
        <taxon>Chloridoideae</taxon>
        <taxon>Cynodonteae</taxon>
        <taxon>Eleusininae</taxon>
        <taxon>Eleusine</taxon>
    </lineage>
</organism>
<accession>A0AAV5FYR3</accession>
<gene>
    <name evidence="1" type="primary">gn00112</name>
    <name evidence="1" type="ORF">PR202_gn00112</name>
</gene>
<keyword evidence="2" id="KW-1185">Reference proteome</keyword>
<reference evidence="1" key="1">
    <citation type="journal article" date="2018" name="DNA Res.">
        <title>Multiple hybrid de novo genome assembly of finger millet, an orphan allotetraploid crop.</title>
        <authorList>
            <person name="Hatakeyama M."/>
            <person name="Aluri S."/>
            <person name="Balachadran M.T."/>
            <person name="Sivarajan S.R."/>
            <person name="Patrignani A."/>
            <person name="Gruter S."/>
            <person name="Poveda L."/>
            <person name="Shimizu-Inatsugi R."/>
            <person name="Baeten J."/>
            <person name="Francoijs K.J."/>
            <person name="Nataraja K.N."/>
            <person name="Reddy Y.A.N."/>
            <person name="Phadnis S."/>
            <person name="Ravikumar R.L."/>
            <person name="Schlapbach R."/>
            <person name="Sreeman S.M."/>
            <person name="Shimizu K.K."/>
        </authorList>
    </citation>
    <scope>NUCLEOTIDE SEQUENCE</scope>
</reference>
<reference evidence="1" key="2">
    <citation type="submission" date="2021-12" db="EMBL/GenBank/DDBJ databases">
        <title>Resequencing data analysis of finger millet.</title>
        <authorList>
            <person name="Hatakeyama M."/>
            <person name="Aluri S."/>
            <person name="Balachadran M.T."/>
            <person name="Sivarajan S.R."/>
            <person name="Poveda L."/>
            <person name="Shimizu-Inatsugi R."/>
            <person name="Schlapbach R."/>
            <person name="Sreeman S.M."/>
            <person name="Shimizu K.K."/>
        </authorList>
    </citation>
    <scope>NUCLEOTIDE SEQUENCE</scope>
</reference>
<protein>
    <submittedName>
        <fullName evidence="1">Uncharacterized protein</fullName>
    </submittedName>
</protein>
<comment type="caution">
    <text evidence="1">The sequence shown here is derived from an EMBL/GenBank/DDBJ whole genome shotgun (WGS) entry which is preliminary data.</text>
</comment>
<dbReference type="EMBL" id="BQKI01000199">
    <property type="protein sequence ID" value="GJN40809.1"/>
    <property type="molecule type" value="Genomic_DNA"/>
</dbReference>
<evidence type="ECO:0000313" key="2">
    <source>
        <dbReference type="Proteomes" id="UP001054889"/>
    </source>
</evidence>
<name>A0AAV5FYR3_ELECO</name>
<sequence length="121" mass="13036">MCSCTSSSACRPAPSVASAPYAVPGPPPRRCRPFTVAARPAAVAKVSSTYFGLAVRFEVFGGRWRRGDGPFARAVALKSPYFSSYRVLGSWDGVLCLQPFTLLFLPITHTGEPARDDQIVL</sequence>
<proteinExistence type="predicted"/>
<dbReference type="AlphaFoldDB" id="A0AAV5FYR3"/>